<organism evidence="1 2">
    <name type="scientific">Hyalomma asiaticum</name>
    <name type="common">Tick</name>
    <dbReference type="NCBI Taxonomy" id="266040"/>
    <lineage>
        <taxon>Eukaryota</taxon>
        <taxon>Metazoa</taxon>
        <taxon>Ecdysozoa</taxon>
        <taxon>Arthropoda</taxon>
        <taxon>Chelicerata</taxon>
        <taxon>Arachnida</taxon>
        <taxon>Acari</taxon>
        <taxon>Parasitiformes</taxon>
        <taxon>Ixodida</taxon>
        <taxon>Ixodoidea</taxon>
        <taxon>Ixodidae</taxon>
        <taxon>Hyalomminae</taxon>
        <taxon>Hyalomma</taxon>
    </lineage>
</organism>
<evidence type="ECO:0000313" key="1">
    <source>
        <dbReference type="EMBL" id="KAH6927630.1"/>
    </source>
</evidence>
<reference evidence="1" key="1">
    <citation type="submission" date="2020-05" db="EMBL/GenBank/DDBJ databases">
        <title>Large-scale comparative analyses of tick genomes elucidate their genetic diversity and vector capacities.</title>
        <authorList>
            <person name="Jia N."/>
            <person name="Wang J."/>
            <person name="Shi W."/>
            <person name="Du L."/>
            <person name="Sun Y."/>
            <person name="Zhan W."/>
            <person name="Jiang J."/>
            <person name="Wang Q."/>
            <person name="Zhang B."/>
            <person name="Ji P."/>
            <person name="Sakyi L.B."/>
            <person name="Cui X."/>
            <person name="Yuan T."/>
            <person name="Jiang B."/>
            <person name="Yang W."/>
            <person name="Lam T.T.-Y."/>
            <person name="Chang Q."/>
            <person name="Ding S."/>
            <person name="Wang X."/>
            <person name="Zhu J."/>
            <person name="Ruan X."/>
            <person name="Zhao L."/>
            <person name="Wei J."/>
            <person name="Que T."/>
            <person name="Du C."/>
            <person name="Cheng J."/>
            <person name="Dai P."/>
            <person name="Han X."/>
            <person name="Huang E."/>
            <person name="Gao Y."/>
            <person name="Liu J."/>
            <person name="Shao H."/>
            <person name="Ye R."/>
            <person name="Li L."/>
            <person name="Wei W."/>
            <person name="Wang X."/>
            <person name="Wang C."/>
            <person name="Yang T."/>
            <person name="Huo Q."/>
            <person name="Li W."/>
            <person name="Guo W."/>
            <person name="Chen H."/>
            <person name="Zhou L."/>
            <person name="Ni X."/>
            <person name="Tian J."/>
            <person name="Zhou Y."/>
            <person name="Sheng Y."/>
            <person name="Liu T."/>
            <person name="Pan Y."/>
            <person name="Xia L."/>
            <person name="Li J."/>
            <person name="Zhao F."/>
            <person name="Cao W."/>
        </authorList>
    </citation>
    <scope>NUCLEOTIDE SEQUENCE</scope>
    <source>
        <strain evidence="1">Hyas-2018</strain>
    </source>
</reference>
<comment type="caution">
    <text evidence="1">The sequence shown here is derived from an EMBL/GenBank/DDBJ whole genome shotgun (WGS) entry which is preliminary data.</text>
</comment>
<dbReference type="Proteomes" id="UP000821845">
    <property type="component" value="Chromosome 6"/>
</dbReference>
<accession>A0ACB7RZ24</accession>
<keyword evidence="2" id="KW-1185">Reference proteome</keyword>
<dbReference type="EMBL" id="CM023486">
    <property type="protein sequence ID" value="KAH6927630.1"/>
    <property type="molecule type" value="Genomic_DNA"/>
</dbReference>
<proteinExistence type="predicted"/>
<gene>
    <name evidence="1" type="ORF">HPB50_006335</name>
</gene>
<evidence type="ECO:0000313" key="2">
    <source>
        <dbReference type="Proteomes" id="UP000821845"/>
    </source>
</evidence>
<name>A0ACB7RZ24_HYAAI</name>
<sequence>MSDEFQQQLELEKAEKERQKSGGSDPYTYVDPNDGTVYEWDHDKHAWFPKITEDFLAAYQANYGTAEETPSQGASDASGPSQVAAIPERTTVPAQNPSENPSKKPVKGKQTEPGWFEIDDAHNTRVYVSNLPDDIDEEEFFELMSKCGLVMKDEKGQFKIKLYRTADGHLKGDALCCYIKVESVELALRILDGYRLRDKEIRVERARFQLKGAYDPSKKPKKKKQASKDKERLKKKIEKLFDWRPEKLRGMRDKHECTVVLKNMFETKEFEASSCRGSSMQLHCFLFRSFSSDPTLILEYQKDLREECGQFGEVKKVVVYDRHPEGVATVTFKEPEEADACISRMNGRWFAQRQLTAETWDGRTRYKIFETEEELEERLKKWDDFLEADEDEKAKGSSSDASVAPSTSATKREAEDSAETEDGARAQKRPNVAADDSTQ</sequence>
<protein>
    <submittedName>
        <fullName evidence="1">Uncharacterized protein</fullName>
    </submittedName>
</protein>